<feature type="non-terminal residue" evidence="2">
    <location>
        <position position="1"/>
    </location>
</feature>
<organism evidence="2 3">
    <name type="scientific">Apophysomyces ossiformis</name>
    <dbReference type="NCBI Taxonomy" id="679940"/>
    <lineage>
        <taxon>Eukaryota</taxon>
        <taxon>Fungi</taxon>
        <taxon>Fungi incertae sedis</taxon>
        <taxon>Mucoromycota</taxon>
        <taxon>Mucoromycotina</taxon>
        <taxon>Mucoromycetes</taxon>
        <taxon>Mucorales</taxon>
        <taxon>Mucorineae</taxon>
        <taxon>Mucoraceae</taxon>
        <taxon>Apophysomyces</taxon>
    </lineage>
</organism>
<dbReference type="EMBL" id="JABAYA010000692">
    <property type="protein sequence ID" value="KAF7720473.1"/>
    <property type="molecule type" value="Genomic_DNA"/>
</dbReference>
<evidence type="ECO:0000313" key="2">
    <source>
        <dbReference type="EMBL" id="KAF7720473.1"/>
    </source>
</evidence>
<dbReference type="OrthoDB" id="2287173at2759"/>
<dbReference type="Proteomes" id="UP000605846">
    <property type="component" value="Unassembled WGS sequence"/>
</dbReference>
<evidence type="ECO:0000256" key="1">
    <source>
        <dbReference type="SAM" id="MobiDB-lite"/>
    </source>
</evidence>
<protein>
    <submittedName>
        <fullName evidence="2">Uncharacterized protein</fullName>
    </submittedName>
</protein>
<evidence type="ECO:0000313" key="3">
    <source>
        <dbReference type="Proteomes" id="UP000605846"/>
    </source>
</evidence>
<sequence length="354" mass="39592">LQVETGPSETVSTSCIDQNDITQAPEDPSSEEQSGTKNEITDLDENNQPSNVPQDLAKHAGISKGKGKEKASDTLDEDFQDSFSPKQGTWADKQLQTLEIVPPAEASLDAGYDPGPSTGKKSKALVKAEKAYAKRNAKFGAKAKLQEDKQEERIASGNTLRCSTCGGTDHQRRTSKLCQDHTKKRKPPKDFKRTSVVKTSLANTCRSAEFVRSIEDVVKHIRDVTYVGSLFANFFFVQLLSENQNIPPITHDLCYSIFSMIAGEGKNANESLQEAYLRFKVSVPEYKEAKFRSRGYMTIISSAAKEYEEAIRNHLTANFEPKTIQYLLVRMSDDKDETFRWKSTVAERRLLANF</sequence>
<proteinExistence type="predicted"/>
<feature type="compositionally biased region" description="Polar residues" evidence="1">
    <location>
        <begin position="1"/>
        <end position="22"/>
    </location>
</feature>
<gene>
    <name evidence="2" type="ORF">EC973_008238</name>
</gene>
<feature type="region of interest" description="Disordered" evidence="1">
    <location>
        <begin position="165"/>
        <end position="190"/>
    </location>
</feature>
<feature type="non-terminal residue" evidence="2">
    <location>
        <position position="354"/>
    </location>
</feature>
<accession>A0A8H7BN41</accession>
<keyword evidence="3" id="KW-1185">Reference proteome</keyword>
<feature type="region of interest" description="Disordered" evidence="1">
    <location>
        <begin position="1"/>
        <end position="94"/>
    </location>
</feature>
<dbReference type="AlphaFoldDB" id="A0A8H7BN41"/>
<reference evidence="2" key="1">
    <citation type="submission" date="2020-01" db="EMBL/GenBank/DDBJ databases">
        <title>Genome Sequencing of Three Apophysomyces-Like Fungal Strains Confirms a Novel Fungal Genus in the Mucoromycota with divergent Burkholderia-like Endosymbiotic Bacteria.</title>
        <authorList>
            <person name="Stajich J.E."/>
            <person name="Macias A.M."/>
            <person name="Carter-House D."/>
            <person name="Lovett B."/>
            <person name="Kasson L.R."/>
            <person name="Berry K."/>
            <person name="Grigoriev I."/>
            <person name="Chang Y."/>
            <person name="Spatafora J."/>
            <person name="Kasson M.T."/>
        </authorList>
    </citation>
    <scope>NUCLEOTIDE SEQUENCE</scope>
    <source>
        <strain evidence="2">NRRL A-21654</strain>
    </source>
</reference>
<comment type="caution">
    <text evidence="2">The sequence shown here is derived from an EMBL/GenBank/DDBJ whole genome shotgun (WGS) entry which is preliminary data.</text>
</comment>
<name>A0A8H7BN41_9FUNG</name>